<comment type="subcellular location">
    <subcellularLocation>
        <location evidence="1">Cell membrane</location>
        <topology evidence="1">Multi-pass membrane protein</topology>
    </subcellularLocation>
</comment>
<evidence type="ECO:0000256" key="7">
    <source>
        <dbReference type="ARBA" id="ARBA00022989"/>
    </source>
</evidence>
<dbReference type="GO" id="GO:0005886">
    <property type="term" value="C:plasma membrane"/>
    <property type="evidence" value="ECO:0007669"/>
    <property type="project" value="UniProtKB-SubCell"/>
</dbReference>
<evidence type="ECO:0000256" key="2">
    <source>
        <dbReference type="ARBA" id="ARBA00007379"/>
    </source>
</evidence>
<dbReference type="PIRSF" id="PIRSF003097">
    <property type="entry name" value="FtsX"/>
    <property type="match status" value="1"/>
</dbReference>
<comment type="similarity">
    <text evidence="2 10">Belongs to the ABC-4 integral membrane protein family. FtsX subfamily.</text>
</comment>
<evidence type="ECO:0000256" key="10">
    <source>
        <dbReference type="PIRNR" id="PIRNR003097"/>
    </source>
</evidence>
<keyword evidence="8 10" id="KW-0472">Membrane</keyword>
<comment type="function">
    <text evidence="10">Part of the ABC transporter FtsEX involved in asymmetric cellular division facilitating the initiation of sporulation.</text>
</comment>
<dbReference type="InterPro" id="IPR058204">
    <property type="entry name" value="FtsX_firmicutes-type"/>
</dbReference>
<feature type="transmembrane region" description="Helical" evidence="11">
    <location>
        <begin position="267"/>
        <end position="289"/>
    </location>
</feature>
<dbReference type="Proteomes" id="UP000028542">
    <property type="component" value="Unassembled WGS sequence"/>
</dbReference>
<evidence type="ECO:0000256" key="11">
    <source>
        <dbReference type="SAM" id="Phobius"/>
    </source>
</evidence>
<evidence type="ECO:0000259" key="13">
    <source>
        <dbReference type="Pfam" id="PF18075"/>
    </source>
</evidence>
<keyword evidence="4 10" id="KW-1003">Cell membrane</keyword>
<evidence type="ECO:0000256" key="8">
    <source>
        <dbReference type="ARBA" id="ARBA00023136"/>
    </source>
</evidence>
<dbReference type="Pfam" id="PF02687">
    <property type="entry name" value="FtsX"/>
    <property type="match status" value="1"/>
</dbReference>
<comment type="caution">
    <text evidence="14">The sequence shown here is derived from an EMBL/GenBank/DDBJ whole genome shotgun (WGS) entry which is preliminary data.</text>
</comment>
<name>A0A084JD37_9CLOT</name>
<dbReference type="InterPro" id="IPR004513">
    <property type="entry name" value="FtsX"/>
</dbReference>
<accession>A0A084JD37</accession>
<dbReference type="PANTHER" id="PTHR47755">
    <property type="entry name" value="CELL DIVISION PROTEIN FTSX"/>
    <property type="match status" value="1"/>
</dbReference>
<evidence type="ECO:0000256" key="1">
    <source>
        <dbReference type="ARBA" id="ARBA00004651"/>
    </source>
</evidence>
<protein>
    <recommendedName>
        <fullName evidence="3 10">Cell division protein FtsX</fullName>
    </recommendedName>
</protein>
<dbReference type="InterPro" id="IPR003838">
    <property type="entry name" value="ABC3_permease_C"/>
</dbReference>
<dbReference type="eggNOG" id="COG2177">
    <property type="taxonomic scope" value="Bacteria"/>
</dbReference>
<dbReference type="InterPro" id="IPR040690">
    <property type="entry name" value="FtsX_ECD"/>
</dbReference>
<reference evidence="14 15" key="1">
    <citation type="submission" date="2014-07" db="EMBL/GenBank/DDBJ databases">
        <title>Draft genome of Clostridium sulfidigenes 113A isolated from sediments associated with methane hydrate from Krishna Godavari basin.</title>
        <authorList>
            <person name="Honkalas V.S."/>
            <person name="Dabir A.P."/>
            <person name="Arora P."/>
            <person name="Dhakephalkar P.K."/>
        </authorList>
    </citation>
    <scope>NUCLEOTIDE SEQUENCE [LARGE SCALE GENOMIC DNA]</scope>
    <source>
        <strain evidence="14 15">113A</strain>
    </source>
</reference>
<organism evidence="14 15">
    <name type="scientific">Clostridium sulfidigenes</name>
    <dbReference type="NCBI Taxonomy" id="318464"/>
    <lineage>
        <taxon>Bacteria</taxon>
        <taxon>Bacillati</taxon>
        <taxon>Bacillota</taxon>
        <taxon>Clostridia</taxon>
        <taxon>Eubacteriales</taxon>
        <taxon>Clostridiaceae</taxon>
        <taxon>Clostridium</taxon>
    </lineage>
</organism>
<keyword evidence="6 11" id="KW-0812">Transmembrane</keyword>
<keyword evidence="15" id="KW-1185">Reference proteome</keyword>
<feature type="domain" description="FtsX extracellular" evidence="13">
    <location>
        <begin position="59"/>
        <end position="153"/>
    </location>
</feature>
<dbReference type="AlphaFoldDB" id="A0A084JD37"/>
<evidence type="ECO:0000256" key="4">
    <source>
        <dbReference type="ARBA" id="ARBA00022475"/>
    </source>
</evidence>
<dbReference type="Pfam" id="PF18075">
    <property type="entry name" value="FtsX_ECD"/>
    <property type="match status" value="1"/>
</dbReference>
<dbReference type="GO" id="GO:0051301">
    <property type="term" value="P:cell division"/>
    <property type="evidence" value="ECO:0007669"/>
    <property type="project" value="UniProtKB-KW"/>
</dbReference>
<keyword evidence="5 10" id="KW-0132">Cell division</keyword>
<evidence type="ECO:0000256" key="5">
    <source>
        <dbReference type="ARBA" id="ARBA00022618"/>
    </source>
</evidence>
<dbReference type="RefSeq" id="WP_035132217.1">
    <property type="nucleotide sequence ID" value="NZ_JPMD01000017.1"/>
</dbReference>
<keyword evidence="9 10" id="KW-0131">Cell cycle</keyword>
<gene>
    <name evidence="14" type="ORF">IO99_08315</name>
</gene>
<evidence type="ECO:0000313" key="15">
    <source>
        <dbReference type="Proteomes" id="UP000028542"/>
    </source>
</evidence>
<dbReference type="Gene3D" id="3.30.70.3040">
    <property type="match status" value="1"/>
</dbReference>
<evidence type="ECO:0000313" key="14">
    <source>
        <dbReference type="EMBL" id="KEZ86871.1"/>
    </source>
</evidence>
<proteinExistence type="inferred from homology"/>
<evidence type="ECO:0000256" key="6">
    <source>
        <dbReference type="ARBA" id="ARBA00022692"/>
    </source>
</evidence>
<evidence type="ECO:0000256" key="3">
    <source>
        <dbReference type="ARBA" id="ARBA00021907"/>
    </source>
</evidence>
<evidence type="ECO:0000259" key="12">
    <source>
        <dbReference type="Pfam" id="PF02687"/>
    </source>
</evidence>
<evidence type="ECO:0000256" key="9">
    <source>
        <dbReference type="ARBA" id="ARBA00023306"/>
    </source>
</evidence>
<dbReference type="EMBL" id="JPMD01000017">
    <property type="protein sequence ID" value="KEZ86871.1"/>
    <property type="molecule type" value="Genomic_DNA"/>
</dbReference>
<dbReference type="NCBIfam" id="NF038347">
    <property type="entry name" value="FtsX_Gpos"/>
    <property type="match status" value="1"/>
</dbReference>
<feature type="domain" description="ABC3 transporter permease C-terminal" evidence="12">
    <location>
        <begin position="176"/>
        <end position="291"/>
    </location>
</feature>
<feature type="transmembrane region" description="Helical" evidence="11">
    <location>
        <begin position="226"/>
        <end position="247"/>
    </location>
</feature>
<dbReference type="STRING" id="318464.IO99_08315"/>
<feature type="transmembrane region" description="Helical" evidence="11">
    <location>
        <begin position="172"/>
        <end position="193"/>
    </location>
</feature>
<dbReference type="PANTHER" id="PTHR47755:SF1">
    <property type="entry name" value="CELL DIVISION PROTEIN FTSX"/>
    <property type="match status" value="1"/>
</dbReference>
<keyword evidence="7 11" id="KW-1133">Transmembrane helix</keyword>
<sequence length="297" mass="32678">MKFDSFKYSFKEALKSIKRNKTLSIASIATVTATLFLLGAITLGVANADKLITQLGSMVEVKIYLKEGISDNNKNAIENKIKEVDGIDKITFQSKEDALKDVKEQMNDELGQLTSGFEDNNPFPASFTVNVKEPLVVDKVVSSIKDMNGIDEIKDARSIIAKISKLTDSFKIGAAVAFVVFIMISLFLIGNTIKITVFTRKKEIGIMKYVGATDWFIRWPFIIEGMILGILGAVISVVALGFIYAIIINNLSADTLFGFDLVGISYILKVIVWEFLGCGVFIGAIGSIISMRKFLKV</sequence>